<dbReference type="SUPFAM" id="SSF47741">
    <property type="entry name" value="CO dehydrogenase ISP C-domain like"/>
    <property type="match status" value="1"/>
</dbReference>
<keyword evidence="5" id="KW-0411">Iron-sulfur</keyword>
<evidence type="ECO:0000256" key="1">
    <source>
        <dbReference type="ARBA" id="ARBA00022714"/>
    </source>
</evidence>
<organism evidence="6 7">
    <name type="scientific">Clostridium botulinum</name>
    <dbReference type="NCBI Taxonomy" id="1491"/>
    <lineage>
        <taxon>Bacteria</taxon>
        <taxon>Bacillati</taxon>
        <taxon>Bacillota</taxon>
        <taxon>Clostridia</taxon>
        <taxon>Eubacteriales</taxon>
        <taxon>Clostridiaceae</taxon>
        <taxon>Clostridium</taxon>
    </lineage>
</organism>
<dbReference type="PANTHER" id="PTHR44379:SF8">
    <property type="entry name" value="XANTHINE DEHYDROGENASE IRON-SULFUR-BINDING SUBUNIT XDHC-RELATED"/>
    <property type="match status" value="1"/>
</dbReference>
<evidence type="ECO:0000256" key="3">
    <source>
        <dbReference type="ARBA" id="ARBA00023002"/>
    </source>
</evidence>
<keyword evidence="2" id="KW-0479">Metal-binding</keyword>
<keyword evidence="1" id="KW-0001">2Fe-2S</keyword>
<dbReference type="GO" id="GO:0016491">
    <property type="term" value="F:oxidoreductase activity"/>
    <property type="evidence" value="ECO:0007669"/>
    <property type="project" value="UniProtKB-KW"/>
</dbReference>
<dbReference type="InterPro" id="IPR051452">
    <property type="entry name" value="Diverse_Oxidoreductases"/>
</dbReference>
<dbReference type="Gene3D" id="3.10.20.30">
    <property type="match status" value="1"/>
</dbReference>
<dbReference type="Proteomes" id="UP000486903">
    <property type="component" value="Unassembled WGS sequence"/>
</dbReference>
<dbReference type="Pfam" id="PF00111">
    <property type="entry name" value="Fer2"/>
    <property type="match status" value="1"/>
</dbReference>
<sequence length="158" mass="17162">MSNNITFKLNGNEVVYDGSATDRLLDVLRDYYHLKGVKCGCKEGECGACSILMDGELINSCMVAMGRCEGSEIVTIEGFRETERFKVIDKAYADVSAVQCGYCIPGMVLATEAILSKTPNPTLEQIREGISGNLCRCTGYNAIVKAIKISAEEGKGLW</sequence>
<dbReference type="InterPro" id="IPR012675">
    <property type="entry name" value="Beta-grasp_dom_sf"/>
</dbReference>
<evidence type="ECO:0000256" key="4">
    <source>
        <dbReference type="ARBA" id="ARBA00023004"/>
    </source>
</evidence>
<dbReference type="CDD" id="cd00207">
    <property type="entry name" value="fer2"/>
    <property type="match status" value="1"/>
</dbReference>
<accession>A0A093VYE5</accession>
<dbReference type="InterPro" id="IPR006058">
    <property type="entry name" value="2Fe2S_fd_BS"/>
</dbReference>
<dbReference type="PROSITE" id="PS00197">
    <property type="entry name" value="2FE2S_FER_1"/>
    <property type="match status" value="1"/>
</dbReference>
<dbReference type="EMBL" id="SXFB01000007">
    <property type="protein sequence ID" value="NFV26713.1"/>
    <property type="molecule type" value="Genomic_DNA"/>
</dbReference>
<evidence type="ECO:0000313" key="6">
    <source>
        <dbReference type="EMBL" id="NFV26713.1"/>
    </source>
</evidence>
<name>A0A093VYE5_CLOBO</name>
<dbReference type="RefSeq" id="WP_003372645.1">
    <property type="nucleotide sequence ID" value="NZ_CP070936.1"/>
</dbReference>
<evidence type="ECO:0000313" key="7">
    <source>
        <dbReference type="Proteomes" id="UP000486903"/>
    </source>
</evidence>
<evidence type="ECO:0000256" key="2">
    <source>
        <dbReference type="ARBA" id="ARBA00022723"/>
    </source>
</evidence>
<keyword evidence="4" id="KW-0408">Iron</keyword>
<dbReference type="GO" id="GO:0051537">
    <property type="term" value="F:2 iron, 2 sulfur cluster binding"/>
    <property type="evidence" value="ECO:0007669"/>
    <property type="project" value="UniProtKB-KW"/>
</dbReference>
<dbReference type="InterPro" id="IPR036010">
    <property type="entry name" value="2Fe-2S_ferredoxin-like_sf"/>
</dbReference>
<dbReference type="Pfam" id="PF01799">
    <property type="entry name" value="Fer2_2"/>
    <property type="match status" value="1"/>
</dbReference>
<dbReference type="InterPro" id="IPR036884">
    <property type="entry name" value="2Fe-2S-bd_dom_sf"/>
</dbReference>
<keyword evidence="3" id="KW-0560">Oxidoreductase</keyword>
<dbReference type="Gene3D" id="1.10.150.120">
    <property type="entry name" value="[2Fe-2S]-binding domain"/>
    <property type="match status" value="1"/>
</dbReference>
<proteinExistence type="predicted"/>
<evidence type="ECO:0000256" key="5">
    <source>
        <dbReference type="ARBA" id="ARBA00023014"/>
    </source>
</evidence>
<dbReference type="InterPro" id="IPR001041">
    <property type="entry name" value="2Fe-2S_ferredoxin-type"/>
</dbReference>
<gene>
    <name evidence="6" type="ORF">FDG31_11140</name>
</gene>
<reference evidence="6 7" key="1">
    <citation type="submission" date="2019-04" db="EMBL/GenBank/DDBJ databases">
        <title>Genome sequencing of Clostridium botulinum Groups I-IV and Clostridium butyricum.</title>
        <authorList>
            <person name="Brunt J."/>
            <person name="Van Vliet A.H.M."/>
            <person name="Stringer S.C."/>
            <person name="Carter A.T."/>
            <person name="Peck M.W."/>
        </authorList>
    </citation>
    <scope>NUCLEOTIDE SEQUENCE [LARGE SCALE GENOMIC DNA]</scope>
    <source>
        <strain evidence="6 7">BL81</strain>
    </source>
</reference>
<dbReference type="PROSITE" id="PS51085">
    <property type="entry name" value="2FE2S_FER_2"/>
    <property type="match status" value="1"/>
</dbReference>
<dbReference type="SUPFAM" id="SSF54292">
    <property type="entry name" value="2Fe-2S ferredoxin-like"/>
    <property type="match status" value="1"/>
</dbReference>
<dbReference type="PANTHER" id="PTHR44379">
    <property type="entry name" value="OXIDOREDUCTASE WITH IRON-SULFUR SUBUNIT"/>
    <property type="match status" value="1"/>
</dbReference>
<protein>
    <submittedName>
        <fullName evidence="6">(2Fe-2S)-binding protein</fullName>
    </submittedName>
</protein>
<comment type="caution">
    <text evidence="6">The sequence shown here is derived from an EMBL/GenBank/DDBJ whole genome shotgun (WGS) entry which is preliminary data.</text>
</comment>
<dbReference type="AlphaFoldDB" id="A0A093VYE5"/>
<dbReference type="GO" id="GO:0046872">
    <property type="term" value="F:metal ion binding"/>
    <property type="evidence" value="ECO:0007669"/>
    <property type="project" value="UniProtKB-KW"/>
</dbReference>
<dbReference type="InterPro" id="IPR002888">
    <property type="entry name" value="2Fe-2S-bd"/>
</dbReference>